<keyword evidence="3 6" id="KW-0862">Zinc</keyword>
<evidence type="ECO:0000256" key="6">
    <source>
        <dbReference type="HAMAP-Rule" id="MF_00175"/>
    </source>
</evidence>
<evidence type="ECO:0000256" key="5">
    <source>
        <dbReference type="ARBA" id="ARBA00023186"/>
    </source>
</evidence>
<dbReference type="HAMAP" id="MF_00175">
    <property type="entry name" value="ClpX"/>
    <property type="match status" value="1"/>
</dbReference>
<dbReference type="FunFam" id="1.10.8.60:FF:000002">
    <property type="entry name" value="ATP-dependent Clp protease ATP-binding subunit ClpX"/>
    <property type="match status" value="1"/>
</dbReference>
<feature type="binding site" evidence="6 7">
    <location>
        <position position="40"/>
    </location>
    <ligand>
        <name>Zn(2+)</name>
        <dbReference type="ChEBI" id="CHEBI:29105"/>
    </ligand>
</feature>
<dbReference type="GO" id="GO:0051301">
    <property type="term" value="P:cell division"/>
    <property type="evidence" value="ECO:0007669"/>
    <property type="project" value="TreeGrafter"/>
</dbReference>
<dbReference type="GO" id="GO:0009376">
    <property type="term" value="C:HslUV protease complex"/>
    <property type="evidence" value="ECO:0007669"/>
    <property type="project" value="TreeGrafter"/>
</dbReference>
<gene>
    <name evidence="6" type="primary">clpX</name>
    <name evidence="9" type="ORF">Xkoz_02704</name>
</gene>
<dbReference type="InterPro" id="IPR003593">
    <property type="entry name" value="AAA+_ATPase"/>
</dbReference>
<keyword evidence="9" id="KW-0645">Protease</keyword>
<dbReference type="InterPro" id="IPR003959">
    <property type="entry name" value="ATPase_AAA_core"/>
</dbReference>
<dbReference type="GO" id="GO:0008270">
    <property type="term" value="F:zinc ion binding"/>
    <property type="evidence" value="ECO:0007669"/>
    <property type="project" value="UniProtKB-UniRule"/>
</dbReference>
<dbReference type="PROSITE" id="PS51902">
    <property type="entry name" value="CLPX_ZB"/>
    <property type="match status" value="1"/>
</dbReference>
<evidence type="ECO:0000256" key="3">
    <source>
        <dbReference type="ARBA" id="ARBA00022833"/>
    </source>
</evidence>
<dbReference type="NCBIfam" id="NF003745">
    <property type="entry name" value="PRK05342.1"/>
    <property type="match status" value="1"/>
</dbReference>
<dbReference type="SMART" id="SM01086">
    <property type="entry name" value="ClpB_D2-small"/>
    <property type="match status" value="1"/>
</dbReference>
<proteinExistence type="inferred from homology"/>
<dbReference type="RefSeq" id="WP_099142647.1">
    <property type="nucleotide sequence ID" value="NZ_CAWNOR010000052.1"/>
</dbReference>
<dbReference type="AlphaFoldDB" id="A0A2D0L877"/>
<feature type="binding site" evidence="6 7">
    <location>
        <position position="18"/>
    </location>
    <ligand>
        <name>Zn(2+)</name>
        <dbReference type="ChEBI" id="CHEBI:29105"/>
    </ligand>
</feature>
<dbReference type="Gene3D" id="1.10.8.60">
    <property type="match status" value="1"/>
</dbReference>
<organism evidence="9 10">
    <name type="scientific">Xenorhabdus kozodoii</name>
    <dbReference type="NCBI Taxonomy" id="351676"/>
    <lineage>
        <taxon>Bacteria</taxon>
        <taxon>Pseudomonadati</taxon>
        <taxon>Pseudomonadota</taxon>
        <taxon>Gammaproteobacteria</taxon>
        <taxon>Enterobacterales</taxon>
        <taxon>Morganellaceae</taxon>
        <taxon>Xenorhabdus</taxon>
    </lineage>
</organism>
<dbReference type="SMART" id="SM00382">
    <property type="entry name" value="AAA"/>
    <property type="match status" value="1"/>
</dbReference>
<dbReference type="CDD" id="cd19497">
    <property type="entry name" value="RecA-like_ClpX"/>
    <property type="match status" value="1"/>
</dbReference>
<comment type="caution">
    <text evidence="9">The sequence shown here is derived from an EMBL/GenBank/DDBJ whole genome shotgun (WGS) entry which is preliminary data.</text>
</comment>
<dbReference type="Gene3D" id="3.40.50.300">
    <property type="entry name" value="P-loop containing nucleotide triphosphate hydrolases"/>
    <property type="match status" value="1"/>
</dbReference>
<dbReference type="EMBL" id="NJCX01000019">
    <property type="protein sequence ID" value="PHM71627.1"/>
    <property type="molecule type" value="Genomic_DNA"/>
</dbReference>
<dbReference type="Pfam" id="PF10431">
    <property type="entry name" value="ClpB_D2-small"/>
    <property type="match status" value="1"/>
</dbReference>
<dbReference type="Pfam" id="PF07724">
    <property type="entry name" value="AAA_2"/>
    <property type="match status" value="1"/>
</dbReference>
<keyword evidence="2 6" id="KW-0547">Nucleotide-binding</keyword>
<dbReference type="InterPro" id="IPR019489">
    <property type="entry name" value="Clp_ATPase_C"/>
</dbReference>
<dbReference type="InterPro" id="IPR010603">
    <property type="entry name" value="Znf_CppX_C4"/>
</dbReference>
<dbReference type="InterPro" id="IPR004487">
    <property type="entry name" value="Clp_protease_ATP-bd_su_ClpX"/>
</dbReference>
<dbReference type="InterPro" id="IPR050052">
    <property type="entry name" value="ATP-dep_Clp_protease_ClpX"/>
</dbReference>
<feature type="binding site" evidence="6">
    <location>
        <begin position="121"/>
        <end position="128"/>
    </location>
    <ligand>
        <name>ATP</name>
        <dbReference type="ChEBI" id="CHEBI:30616"/>
    </ligand>
</feature>
<dbReference type="GO" id="GO:0051082">
    <property type="term" value="F:unfolded protein binding"/>
    <property type="evidence" value="ECO:0007669"/>
    <property type="project" value="UniProtKB-UniRule"/>
</dbReference>
<comment type="function">
    <text evidence="6">ATP-dependent specificity component of the Clp protease. It directs the protease to specific substrates. Can perform chaperone functions in the absence of ClpP.</text>
</comment>
<protein>
    <recommendedName>
        <fullName evidence="6">ATP-dependent Clp protease ATP-binding subunit ClpX</fullName>
    </recommendedName>
</protein>
<dbReference type="PANTHER" id="PTHR48102:SF7">
    <property type="entry name" value="ATP-DEPENDENT CLP PROTEASE ATP-BINDING SUBUNIT CLPX-LIKE, MITOCHONDRIAL"/>
    <property type="match status" value="1"/>
</dbReference>
<evidence type="ECO:0000256" key="7">
    <source>
        <dbReference type="PROSITE-ProRule" id="PRU01250"/>
    </source>
</evidence>
<name>A0A2D0L877_9GAMM</name>
<dbReference type="SMART" id="SM00994">
    <property type="entry name" value="zf-C4_ClpX"/>
    <property type="match status" value="1"/>
</dbReference>
<dbReference type="InterPro" id="IPR059188">
    <property type="entry name" value="Znf_CLPX-like"/>
</dbReference>
<dbReference type="NCBIfam" id="TIGR00382">
    <property type="entry name" value="clpX"/>
    <property type="match status" value="1"/>
</dbReference>
<dbReference type="GO" id="GO:0051603">
    <property type="term" value="P:proteolysis involved in protein catabolic process"/>
    <property type="evidence" value="ECO:0007669"/>
    <property type="project" value="TreeGrafter"/>
</dbReference>
<feature type="binding site" evidence="6 7">
    <location>
        <position position="15"/>
    </location>
    <ligand>
        <name>Zn(2+)</name>
        <dbReference type="ChEBI" id="CHEBI:29105"/>
    </ligand>
</feature>
<dbReference type="SUPFAM" id="SSF52540">
    <property type="entry name" value="P-loop containing nucleoside triphosphate hydrolases"/>
    <property type="match status" value="1"/>
</dbReference>
<dbReference type="SUPFAM" id="SSF57716">
    <property type="entry name" value="Glucocorticoid receptor-like (DNA-binding domain)"/>
    <property type="match status" value="1"/>
</dbReference>
<dbReference type="Gene3D" id="6.20.220.10">
    <property type="entry name" value="ClpX chaperone, C4-type zinc finger domain"/>
    <property type="match status" value="1"/>
</dbReference>
<dbReference type="Pfam" id="PF06689">
    <property type="entry name" value="zf-C4_ClpX"/>
    <property type="match status" value="1"/>
</dbReference>
<evidence type="ECO:0000256" key="1">
    <source>
        <dbReference type="ARBA" id="ARBA00022723"/>
    </source>
</evidence>
<accession>A0A2D0L877</accession>
<comment type="similarity">
    <text evidence="6 7">Belongs to the ClpX chaperone family.</text>
</comment>
<evidence type="ECO:0000259" key="8">
    <source>
        <dbReference type="PROSITE" id="PS51902"/>
    </source>
</evidence>
<evidence type="ECO:0000256" key="4">
    <source>
        <dbReference type="ARBA" id="ARBA00022840"/>
    </source>
</evidence>
<dbReference type="GO" id="GO:0005524">
    <property type="term" value="F:ATP binding"/>
    <property type="evidence" value="ECO:0007669"/>
    <property type="project" value="UniProtKB-UniRule"/>
</dbReference>
<keyword evidence="4 6" id="KW-0067">ATP-binding</keyword>
<keyword evidence="5 6" id="KW-0143">Chaperone</keyword>
<dbReference type="PANTHER" id="PTHR48102">
    <property type="entry name" value="ATP-DEPENDENT CLP PROTEASE ATP-BINDING SUBUNIT CLPX-LIKE, MITOCHONDRIAL-RELATED"/>
    <property type="match status" value="1"/>
</dbReference>
<comment type="subunit">
    <text evidence="6">Component of the ClpX-ClpP complex. Forms a hexameric ring that, in the presence of ATP, binds to fourteen ClpP subunits assembled into a disk-like structure with a central cavity, resembling the structure of eukaryotic proteasomes.</text>
</comment>
<evidence type="ECO:0000313" key="9">
    <source>
        <dbReference type="EMBL" id="PHM71627.1"/>
    </source>
</evidence>
<evidence type="ECO:0000256" key="2">
    <source>
        <dbReference type="ARBA" id="ARBA00022741"/>
    </source>
</evidence>
<keyword evidence="10" id="KW-1185">Reference proteome</keyword>
<sequence length="424" mass="46577">MTDKRKDGSGKLLYCSFCGKSQHEVRKLIAGPSVYICDECVDLCNDIIREEIKELIPHRERSALPTPHEIRQHLDDYVIGQETAKKVLAVAVYNHYKRLRNGESATNGVELGKSNILLIGPTGSGKTLLAETLARYLDVPFTMADATTLTEAGYVGEDVENIIQKLLQKCDYDVQKAQRGIVYIDEIDKISRKSDNPSITRDVSGEGVQQALLKLIEGTVAAVPPQGGRKHPQQEFLQVDTSKILFICGGAFAGLDKVVSQRLNITSGIGFSATVKGESEKATEGELLSQVEPEDLIKFGLIPEFIGRLPVVATLTELNEEALIQILQEPKNALTKQYQALFNLEGVELEFRKEALAAIAKKAMARKTGARGLRSIVEGVLLDTMYDLPSMEHIEKVVVDETVVEDNSAPLLIYSKPDAQVSGE</sequence>
<dbReference type="OrthoDB" id="9804062at2"/>
<dbReference type="FunFam" id="3.40.50.300:FF:000005">
    <property type="entry name" value="ATP-dependent Clp protease ATP-binding subunit ClpX"/>
    <property type="match status" value="1"/>
</dbReference>
<feature type="binding site" evidence="6 7">
    <location>
        <position position="37"/>
    </location>
    <ligand>
        <name>Zn(2+)</name>
        <dbReference type="ChEBI" id="CHEBI:29105"/>
    </ligand>
</feature>
<dbReference type="GO" id="GO:0008233">
    <property type="term" value="F:peptidase activity"/>
    <property type="evidence" value="ECO:0007669"/>
    <property type="project" value="UniProtKB-KW"/>
</dbReference>
<evidence type="ECO:0000313" key="10">
    <source>
        <dbReference type="Proteomes" id="UP000221101"/>
    </source>
</evidence>
<dbReference type="GO" id="GO:0016887">
    <property type="term" value="F:ATP hydrolysis activity"/>
    <property type="evidence" value="ECO:0007669"/>
    <property type="project" value="InterPro"/>
</dbReference>
<reference evidence="9 10" key="1">
    <citation type="journal article" date="2017" name="Nat. Microbiol.">
        <title>Natural product diversity associated with the nematode symbionts Photorhabdus and Xenorhabdus.</title>
        <authorList>
            <person name="Tobias N.J."/>
            <person name="Wolff H."/>
            <person name="Djahanschiri B."/>
            <person name="Grundmann F."/>
            <person name="Kronenwerth M."/>
            <person name="Shi Y.M."/>
            <person name="Simonyi S."/>
            <person name="Grun P."/>
            <person name="Shapiro-Ilan D."/>
            <person name="Pidot S.J."/>
            <person name="Stinear T.P."/>
            <person name="Ebersberger I."/>
            <person name="Bode H.B."/>
        </authorList>
    </citation>
    <scope>NUCLEOTIDE SEQUENCE [LARGE SCALE GENOMIC DNA]</scope>
    <source>
        <strain evidence="9 10">DSM 17907</strain>
    </source>
</reference>
<dbReference type="InterPro" id="IPR046425">
    <property type="entry name" value="ClpX_bact"/>
</dbReference>
<dbReference type="Proteomes" id="UP000221101">
    <property type="component" value="Unassembled WGS sequence"/>
</dbReference>
<dbReference type="GO" id="GO:0140662">
    <property type="term" value="F:ATP-dependent protein folding chaperone"/>
    <property type="evidence" value="ECO:0007669"/>
    <property type="project" value="InterPro"/>
</dbReference>
<dbReference type="InterPro" id="IPR027417">
    <property type="entry name" value="P-loop_NTPase"/>
</dbReference>
<dbReference type="GO" id="GO:0046983">
    <property type="term" value="F:protein dimerization activity"/>
    <property type="evidence" value="ECO:0007669"/>
    <property type="project" value="UniProtKB-UniRule"/>
</dbReference>
<keyword evidence="1 6" id="KW-0479">Metal-binding</keyword>
<keyword evidence="9" id="KW-0378">Hydrolase</keyword>
<feature type="domain" description="ClpX-type ZB" evidence="8">
    <location>
        <begin position="2"/>
        <end position="56"/>
    </location>
</feature>
<dbReference type="InterPro" id="IPR038366">
    <property type="entry name" value="Znf_CppX_C4_sf"/>
</dbReference>